<dbReference type="PROSITE" id="PS00687">
    <property type="entry name" value="ALDEHYDE_DEHYDR_GLU"/>
    <property type="match status" value="1"/>
</dbReference>
<gene>
    <name evidence="7" type="ORF">QWY14_14235</name>
</gene>
<dbReference type="PANTHER" id="PTHR42986:SF1">
    <property type="entry name" value="BENZALDEHYDE DEHYDROGENASE YFMT"/>
    <property type="match status" value="1"/>
</dbReference>
<dbReference type="InterPro" id="IPR016162">
    <property type="entry name" value="Ald_DH_N"/>
</dbReference>
<dbReference type="PANTHER" id="PTHR42986">
    <property type="entry name" value="BENZALDEHYDE DEHYDROGENASE YFMT"/>
    <property type="match status" value="1"/>
</dbReference>
<dbReference type="Pfam" id="PF00171">
    <property type="entry name" value="Aldedh"/>
    <property type="match status" value="1"/>
</dbReference>
<protein>
    <submittedName>
        <fullName evidence="7">Aldehyde dehydrogenase family protein</fullName>
    </submittedName>
</protein>
<evidence type="ECO:0000256" key="4">
    <source>
        <dbReference type="PROSITE-ProRule" id="PRU10007"/>
    </source>
</evidence>
<keyword evidence="3" id="KW-0520">NAD</keyword>
<name>A0ABT8N514_9BACL</name>
<reference evidence="7 8" key="1">
    <citation type="submission" date="2023-06" db="EMBL/GenBank/DDBJ databases">
        <title>Novel species in genus Planococcus.</title>
        <authorList>
            <person name="Ning S."/>
        </authorList>
    </citation>
    <scope>NUCLEOTIDE SEQUENCE [LARGE SCALE GENOMIC DNA]</scope>
    <source>
        <strain evidence="7 8">N028</strain>
    </source>
</reference>
<dbReference type="PROSITE" id="PS00070">
    <property type="entry name" value="ALDEHYDE_DEHYDR_CYS"/>
    <property type="match status" value="1"/>
</dbReference>
<dbReference type="Proteomes" id="UP001172055">
    <property type="component" value="Unassembled WGS sequence"/>
</dbReference>
<dbReference type="InterPro" id="IPR029510">
    <property type="entry name" value="Ald_DH_CS_GLU"/>
</dbReference>
<keyword evidence="8" id="KW-1185">Reference proteome</keyword>
<dbReference type="Gene3D" id="3.40.309.10">
    <property type="entry name" value="Aldehyde Dehydrogenase, Chain A, domain 2"/>
    <property type="match status" value="1"/>
</dbReference>
<dbReference type="InterPro" id="IPR016160">
    <property type="entry name" value="Ald_DH_CS_CYS"/>
</dbReference>
<dbReference type="SUPFAM" id="SSF53720">
    <property type="entry name" value="ALDH-like"/>
    <property type="match status" value="1"/>
</dbReference>
<feature type="domain" description="Aldehyde dehydrogenase" evidence="6">
    <location>
        <begin position="15"/>
        <end position="473"/>
    </location>
</feature>
<evidence type="ECO:0000259" key="6">
    <source>
        <dbReference type="Pfam" id="PF00171"/>
    </source>
</evidence>
<feature type="active site" evidence="4">
    <location>
        <position position="252"/>
    </location>
</feature>
<organism evidence="7 8">
    <name type="scientific">Planococcus shixiaomingii</name>
    <dbReference type="NCBI Taxonomy" id="3058393"/>
    <lineage>
        <taxon>Bacteria</taxon>
        <taxon>Bacillati</taxon>
        <taxon>Bacillota</taxon>
        <taxon>Bacilli</taxon>
        <taxon>Bacillales</taxon>
        <taxon>Caryophanaceae</taxon>
        <taxon>Planococcus</taxon>
    </lineage>
</organism>
<comment type="caution">
    <text evidence="7">The sequence shown here is derived from an EMBL/GenBank/DDBJ whole genome shotgun (WGS) entry which is preliminary data.</text>
</comment>
<dbReference type="InterPro" id="IPR016161">
    <property type="entry name" value="Ald_DH/histidinol_DH"/>
</dbReference>
<sequence>MLNTDFTKLYFDGQWQNGSSDNMMKNTNPFTGEELVTIQAADKDDLDRAYQSAAKAQAEWAKELPQNKRAILEKVVDVMGENKELIIEWLIKEAGSTYMKAATEFGAAMNVIKEVAAFPFKMEGKILPSQTAGKENRIYRNPLGVIGVISPWNFPFHLAMRSVAPALATGNGVVIKPATDTPVTGGLIFASIFEAAGLPKGLLNVIVGRGSEIGDDIVKHPIPRLISFTGSTPVGKHIGELAGGSLKKTALELGGNNAFLVLDDADLDYAVDSALFGKFYHQGQICMATNRIFVHQDRYDEFAKLFVERAKKLKYGNPADQATHVGPLINSDQVDRIMDDIKASVEQGAEILLGGERDGNVLQPTVLGGGTNSMPIAKNEIFGPVAILIPFGSDQEAADMVNAFPYGLSGAIHSSNIERGTQLAHKVYTGMIHVNDQPVNDEAHVPFGGEKESGLGRFNGDWVLEEFTTMKWISIQHTPRDYGPFIANLK</sequence>
<dbReference type="RefSeq" id="WP_300987195.1">
    <property type="nucleotide sequence ID" value="NZ_CP129236.1"/>
</dbReference>
<evidence type="ECO:0000256" key="5">
    <source>
        <dbReference type="RuleBase" id="RU003345"/>
    </source>
</evidence>
<evidence type="ECO:0000313" key="8">
    <source>
        <dbReference type="Proteomes" id="UP001172055"/>
    </source>
</evidence>
<comment type="similarity">
    <text evidence="1 5">Belongs to the aldehyde dehydrogenase family.</text>
</comment>
<evidence type="ECO:0000256" key="3">
    <source>
        <dbReference type="ARBA" id="ARBA00023027"/>
    </source>
</evidence>
<accession>A0ABT8N514</accession>
<keyword evidence="2 5" id="KW-0560">Oxidoreductase</keyword>
<evidence type="ECO:0000256" key="2">
    <source>
        <dbReference type="ARBA" id="ARBA00023002"/>
    </source>
</evidence>
<dbReference type="InterPro" id="IPR016163">
    <property type="entry name" value="Ald_DH_C"/>
</dbReference>
<dbReference type="CDD" id="cd07151">
    <property type="entry name" value="ALDH_HBenzADH"/>
    <property type="match status" value="1"/>
</dbReference>
<evidence type="ECO:0000256" key="1">
    <source>
        <dbReference type="ARBA" id="ARBA00009986"/>
    </source>
</evidence>
<proteinExistence type="inferred from homology"/>
<dbReference type="InterPro" id="IPR015590">
    <property type="entry name" value="Aldehyde_DH_dom"/>
</dbReference>
<evidence type="ECO:0000313" key="7">
    <source>
        <dbReference type="EMBL" id="MDN7242970.1"/>
    </source>
</evidence>
<dbReference type="Gene3D" id="3.40.605.10">
    <property type="entry name" value="Aldehyde Dehydrogenase, Chain A, domain 1"/>
    <property type="match status" value="1"/>
</dbReference>
<dbReference type="EMBL" id="JAUJWV010000002">
    <property type="protein sequence ID" value="MDN7242970.1"/>
    <property type="molecule type" value="Genomic_DNA"/>
</dbReference>